<proteinExistence type="predicted"/>
<accession>A0A1C7LPU4</accession>
<name>A0A1C7LPU4_GRIFR</name>
<keyword evidence="2" id="KW-1185">Reference proteome</keyword>
<gene>
    <name evidence="1" type="ORF">A0H81_13177</name>
</gene>
<dbReference type="Proteomes" id="UP000092993">
    <property type="component" value="Unassembled WGS sequence"/>
</dbReference>
<sequence>MFQANDNAEGLKRSEMDHCHFLSILFAIFGDDAHWSIEAAASRRQYVLSWLVIPELQKVAQTRADDKQMNSEACMLKIGSE</sequence>
<organism evidence="1 2">
    <name type="scientific">Grifola frondosa</name>
    <name type="common">Maitake</name>
    <name type="synonym">Polyporus frondosus</name>
    <dbReference type="NCBI Taxonomy" id="5627"/>
    <lineage>
        <taxon>Eukaryota</taxon>
        <taxon>Fungi</taxon>
        <taxon>Dikarya</taxon>
        <taxon>Basidiomycota</taxon>
        <taxon>Agaricomycotina</taxon>
        <taxon>Agaricomycetes</taxon>
        <taxon>Polyporales</taxon>
        <taxon>Grifolaceae</taxon>
        <taxon>Grifola</taxon>
    </lineage>
</organism>
<evidence type="ECO:0000313" key="1">
    <source>
        <dbReference type="EMBL" id="OBZ66722.1"/>
    </source>
</evidence>
<dbReference type="AlphaFoldDB" id="A0A1C7LPU4"/>
<evidence type="ECO:0000313" key="2">
    <source>
        <dbReference type="Proteomes" id="UP000092993"/>
    </source>
</evidence>
<comment type="caution">
    <text evidence="1">The sequence shown here is derived from an EMBL/GenBank/DDBJ whole genome shotgun (WGS) entry which is preliminary data.</text>
</comment>
<protein>
    <submittedName>
        <fullName evidence="1">Uncharacterized protein</fullName>
    </submittedName>
</protein>
<dbReference type="EMBL" id="LUGG01000027">
    <property type="protein sequence ID" value="OBZ66722.1"/>
    <property type="molecule type" value="Genomic_DNA"/>
</dbReference>
<reference evidence="1 2" key="1">
    <citation type="submission" date="2016-03" db="EMBL/GenBank/DDBJ databases">
        <title>Whole genome sequencing of Grifola frondosa 9006-11.</title>
        <authorList>
            <person name="Min B."/>
            <person name="Park H."/>
            <person name="Kim J.-G."/>
            <person name="Cho H."/>
            <person name="Oh Y.-L."/>
            <person name="Kong W.-S."/>
            <person name="Choi I.-G."/>
        </authorList>
    </citation>
    <scope>NUCLEOTIDE SEQUENCE [LARGE SCALE GENOMIC DNA]</scope>
    <source>
        <strain evidence="1 2">9006-11</strain>
    </source>
</reference>